<gene>
    <name evidence="1" type="primary">LOC107763968</name>
</gene>
<evidence type="ECO:0008006" key="2">
    <source>
        <dbReference type="Google" id="ProtNLM"/>
    </source>
</evidence>
<proteinExistence type="predicted"/>
<dbReference type="CDD" id="cd01647">
    <property type="entry name" value="RT_LTR"/>
    <property type="match status" value="1"/>
</dbReference>
<accession>A0A1S3XDV2</accession>
<dbReference type="Gene3D" id="3.10.10.10">
    <property type="entry name" value="HIV Type 1 Reverse Transcriptase, subunit A, domain 1"/>
    <property type="match status" value="1"/>
</dbReference>
<dbReference type="InterPro" id="IPR043502">
    <property type="entry name" value="DNA/RNA_pol_sf"/>
</dbReference>
<reference evidence="1" key="1">
    <citation type="submission" date="2025-08" db="UniProtKB">
        <authorList>
            <consortium name="RefSeq"/>
        </authorList>
    </citation>
    <scope>IDENTIFICATION</scope>
</reference>
<dbReference type="PaxDb" id="4097-A0A1S3XDV2"/>
<dbReference type="OrthoDB" id="2919534at2759"/>
<dbReference type="KEGG" id="nta:107763968"/>
<organism evidence="1">
    <name type="scientific">Nicotiana tabacum</name>
    <name type="common">Common tobacco</name>
    <dbReference type="NCBI Taxonomy" id="4097"/>
    <lineage>
        <taxon>Eukaryota</taxon>
        <taxon>Viridiplantae</taxon>
        <taxon>Streptophyta</taxon>
        <taxon>Embryophyta</taxon>
        <taxon>Tracheophyta</taxon>
        <taxon>Spermatophyta</taxon>
        <taxon>Magnoliopsida</taxon>
        <taxon>eudicotyledons</taxon>
        <taxon>Gunneridae</taxon>
        <taxon>Pentapetalae</taxon>
        <taxon>asterids</taxon>
        <taxon>lamiids</taxon>
        <taxon>Solanales</taxon>
        <taxon>Solanaceae</taxon>
        <taxon>Nicotianoideae</taxon>
        <taxon>Nicotianeae</taxon>
        <taxon>Nicotiana</taxon>
    </lineage>
</organism>
<dbReference type="AlphaFoldDB" id="A0A1S3XDV2"/>
<dbReference type="InterPro" id="IPR043128">
    <property type="entry name" value="Rev_trsase/Diguanyl_cyclase"/>
</dbReference>
<dbReference type="STRING" id="4097.A0A1S3XDV2"/>
<dbReference type="Gene3D" id="3.30.70.270">
    <property type="match status" value="1"/>
</dbReference>
<dbReference type="PANTHER" id="PTHR33240:SF8">
    <property type="entry name" value="OS03G0439900 PROTEIN"/>
    <property type="match status" value="1"/>
</dbReference>
<dbReference type="PANTHER" id="PTHR33240">
    <property type="entry name" value="OS08G0508500 PROTEIN"/>
    <property type="match status" value="1"/>
</dbReference>
<protein>
    <recommendedName>
        <fullName evidence="2">RNA-directed DNA polymerase homolog</fullName>
    </recommendedName>
</protein>
<name>A0A1S3XDV2_TOBAC</name>
<dbReference type="RefSeq" id="XP_016437963.1">
    <property type="nucleotide sequence ID" value="XM_016582477.1"/>
</dbReference>
<sequence>MLHQGHLKELMSDQGRANFTRGREQHQRPPKLPSPAQTIQMIIGGGNDVSINSMKFTTTHKLKRSITHEQYDKLEESIIFDKSDTHCLVFPHYDALPITLRILDTYVKCIMVIDGSGACIIHPRVLTQMKLDNRIVPYYITLTGFNNVVVRTSGEVTLPVLAGGVTLEITFHIMDQDTVSRSSEDEKDVIKDPEVVEAAGSTIEDLDPVQLDDKDHSKKAFIGHKLKELDKFRQFLKNNGDLFAFSHADMSGIPKQIATHKLNVDSFHPPVRQVRRKFNAAINDVVHEEVEKFLENGSIRESNYPQWVAYMVMVKKKNGKWCMCVDFTDPNKACLKHSFPLPHIDQLIDATTGHKLLSFLDAYSGYNQILIEE</sequence>
<dbReference type="SUPFAM" id="SSF56672">
    <property type="entry name" value="DNA/RNA polymerases"/>
    <property type="match status" value="1"/>
</dbReference>
<evidence type="ECO:0000313" key="1">
    <source>
        <dbReference type="RefSeq" id="XP_016437963.1"/>
    </source>
</evidence>